<comment type="caution">
    <text evidence="2">The sequence shown here is derived from an EMBL/GenBank/DDBJ whole genome shotgun (WGS) entry which is preliminary data.</text>
</comment>
<dbReference type="SUPFAM" id="SSF54427">
    <property type="entry name" value="NTF2-like"/>
    <property type="match status" value="1"/>
</dbReference>
<evidence type="ECO:0000313" key="2">
    <source>
        <dbReference type="EMBL" id="GAA3613891.1"/>
    </source>
</evidence>
<name>A0ABP6ZPZ7_9ACTN</name>
<dbReference type="Proteomes" id="UP001500630">
    <property type="component" value="Unassembled WGS sequence"/>
</dbReference>
<dbReference type="InterPro" id="IPR037401">
    <property type="entry name" value="SnoaL-like"/>
</dbReference>
<dbReference type="Gene3D" id="3.10.450.50">
    <property type="match status" value="1"/>
</dbReference>
<sequence length="145" mass="15663">MSEDGQIGDALTEAINGHAMDGILRLYSPQAVFVAPGGMAEGHDQIATYYEHIFAGFPDAQVTVWRKITTDDVTLHEWTLTGTHLGPFLMPNGGTLDPTGQGIAVRGGSTADMDDGLIISHRFYFDQLELFASLGVRLNPERLSG</sequence>
<protein>
    <recommendedName>
        <fullName evidence="1">SnoaL-like domain-containing protein</fullName>
    </recommendedName>
</protein>
<dbReference type="InterPro" id="IPR032710">
    <property type="entry name" value="NTF2-like_dom_sf"/>
</dbReference>
<gene>
    <name evidence="2" type="ORF">GCM10022419_118820</name>
</gene>
<dbReference type="Pfam" id="PF12680">
    <property type="entry name" value="SnoaL_2"/>
    <property type="match status" value="1"/>
</dbReference>
<organism evidence="2 3">
    <name type="scientific">Nonomuraea rosea</name>
    <dbReference type="NCBI Taxonomy" id="638574"/>
    <lineage>
        <taxon>Bacteria</taxon>
        <taxon>Bacillati</taxon>
        <taxon>Actinomycetota</taxon>
        <taxon>Actinomycetes</taxon>
        <taxon>Streptosporangiales</taxon>
        <taxon>Streptosporangiaceae</taxon>
        <taxon>Nonomuraea</taxon>
    </lineage>
</organism>
<dbReference type="RefSeq" id="WP_345576630.1">
    <property type="nucleotide sequence ID" value="NZ_BAABDQ010000050.1"/>
</dbReference>
<reference evidence="3" key="1">
    <citation type="journal article" date="2019" name="Int. J. Syst. Evol. Microbiol.">
        <title>The Global Catalogue of Microorganisms (GCM) 10K type strain sequencing project: providing services to taxonomists for standard genome sequencing and annotation.</title>
        <authorList>
            <consortium name="The Broad Institute Genomics Platform"/>
            <consortium name="The Broad Institute Genome Sequencing Center for Infectious Disease"/>
            <person name="Wu L."/>
            <person name="Ma J."/>
        </authorList>
    </citation>
    <scope>NUCLEOTIDE SEQUENCE [LARGE SCALE GENOMIC DNA]</scope>
    <source>
        <strain evidence="3">JCM 17326</strain>
    </source>
</reference>
<evidence type="ECO:0000313" key="3">
    <source>
        <dbReference type="Proteomes" id="UP001500630"/>
    </source>
</evidence>
<keyword evidence="3" id="KW-1185">Reference proteome</keyword>
<feature type="domain" description="SnoaL-like" evidence="1">
    <location>
        <begin position="11"/>
        <end position="121"/>
    </location>
</feature>
<proteinExistence type="predicted"/>
<dbReference type="EMBL" id="BAABDQ010000050">
    <property type="protein sequence ID" value="GAA3613891.1"/>
    <property type="molecule type" value="Genomic_DNA"/>
</dbReference>
<accession>A0ABP6ZPZ7</accession>
<evidence type="ECO:0000259" key="1">
    <source>
        <dbReference type="Pfam" id="PF12680"/>
    </source>
</evidence>